<keyword evidence="1" id="KW-0472">Membrane</keyword>
<feature type="transmembrane region" description="Helical" evidence="1">
    <location>
        <begin position="321"/>
        <end position="339"/>
    </location>
</feature>
<dbReference type="Pfam" id="PF07885">
    <property type="entry name" value="Ion_trans_2"/>
    <property type="match status" value="1"/>
</dbReference>
<dbReference type="PANTHER" id="PTHR10153">
    <property type="entry name" value="SMALL CONDUCTANCE CALCIUM-ACTIVATED POTASSIUM CHANNEL"/>
    <property type="match status" value="1"/>
</dbReference>
<reference evidence="3" key="1">
    <citation type="submission" date="2021-01" db="EMBL/GenBank/DDBJ databases">
        <authorList>
            <consortium name="Genoscope - CEA"/>
            <person name="William W."/>
        </authorList>
    </citation>
    <scope>NUCLEOTIDE SEQUENCE</scope>
</reference>
<evidence type="ECO:0000313" key="3">
    <source>
        <dbReference type="EMBL" id="CAD8077960.1"/>
    </source>
</evidence>
<name>A0A8S1MC19_9CILI</name>
<feature type="transmembrane region" description="Helical" evidence="1">
    <location>
        <begin position="195"/>
        <end position="216"/>
    </location>
</feature>
<evidence type="ECO:0000313" key="4">
    <source>
        <dbReference type="Proteomes" id="UP000692954"/>
    </source>
</evidence>
<feature type="domain" description="Potassium channel" evidence="2">
    <location>
        <begin position="289"/>
        <end position="337"/>
    </location>
</feature>
<dbReference type="GO" id="GO:0016286">
    <property type="term" value="F:small conductance calcium-activated potassium channel activity"/>
    <property type="evidence" value="ECO:0007669"/>
    <property type="project" value="InterPro"/>
</dbReference>
<keyword evidence="1" id="KW-0812">Transmembrane</keyword>
<dbReference type="OrthoDB" id="297496at2759"/>
<dbReference type="EMBL" id="CAJJDN010000037">
    <property type="protein sequence ID" value="CAD8077960.1"/>
    <property type="molecule type" value="Genomic_DNA"/>
</dbReference>
<organism evidence="3 4">
    <name type="scientific">Paramecium sonneborni</name>
    <dbReference type="NCBI Taxonomy" id="65129"/>
    <lineage>
        <taxon>Eukaryota</taxon>
        <taxon>Sar</taxon>
        <taxon>Alveolata</taxon>
        <taxon>Ciliophora</taxon>
        <taxon>Intramacronucleata</taxon>
        <taxon>Oligohymenophorea</taxon>
        <taxon>Peniculida</taxon>
        <taxon>Parameciidae</taxon>
        <taxon>Paramecium</taxon>
    </lineage>
</organism>
<feature type="transmembrane region" description="Helical" evidence="1">
    <location>
        <begin position="291"/>
        <end position="309"/>
    </location>
</feature>
<dbReference type="InterPro" id="IPR013099">
    <property type="entry name" value="K_chnl_dom"/>
</dbReference>
<dbReference type="InterPro" id="IPR015449">
    <property type="entry name" value="K_chnl_Ca-activ_SK"/>
</dbReference>
<keyword evidence="1" id="KW-1133">Transmembrane helix</keyword>
<sequence>MKSQNQETIELQGNPASRANEDDYLRQHGRLSHLFQTLSTNSRNNKKKSSIIGKSKTNDFEDSRITRLYFERYRVLELGRMLTICASIFLTVLEYEVSFAYQLTDRYEEEIKTLLYLILFLTIISILMTIMAYLAELEFKKLSLTVPKDSNIFQTNLIFLLLIESIILLPCPTPYTMGYKVQFSQRYNDQPRFYFINEILTFVMLFRSLLILNIAFKFQSFYSNRVNRLCGIYSVEFGPHFIFKVAIRQNPYSTLCCLFSIGIFLFSYQLEISERSLIRTSTEIDQYYTKNSFWVCMITIFTVGYGDIYPTTELGRLSMTLGLFYGVALTSLFTAILYADLQPFVSELKSITLLDKASIKLEIRYVAEKVFLNFYKLNMYLKKYQVNVENNPATSIRISQIQSSLQEGLQLKRNYRSIDTEDLISMAERYFKDINYRIKDFKEMLQKMKCQQISINKNDTPKLRSTQKQCHTITAASYEVKSKDDQYFEQLIDSESNNSELMQFNEDE</sequence>
<evidence type="ECO:0000256" key="1">
    <source>
        <dbReference type="SAM" id="Phobius"/>
    </source>
</evidence>
<dbReference type="GO" id="GO:0016020">
    <property type="term" value="C:membrane"/>
    <property type="evidence" value="ECO:0007669"/>
    <property type="project" value="InterPro"/>
</dbReference>
<feature type="transmembrane region" description="Helical" evidence="1">
    <location>
        <begin position="156"/>
        <end position="175"/>
    </location>
</feature>
<comment type="caution">
    <text evidence="3">The sequence shown here is derived from an EMBL/GenBank/DDBJ whole genome shotgun (WGS) entry which is preliminary data.</text>
</comment>
<feature type="transmembrane region" description="Helical" evidence="1">
    <location>
        <begin position="252"/>
        <end position="270"/>
    </location>
</feature>
<dbReference type="Proteomes" id="UP000692954">
    <property type="component" value="Unassembled WGS sequence"/>
</dbReference>
<feature type="transmembrane region" description="Helical" evidence="1">
    <location>
        <begin position="75"/>
        <end position="93"/>
    </location>
</feature>
<proteinExistence type="predicted"/>
<gene>
    <name evidence="3" type="ORF">PSON_ATCC_30995.1.T0370042</name>
</gene>
<feature type="transmembrane region" description="Helical" evidence="1">
    <location>
        <begin position="113"/>
        <end position="135"/>
    </location>
</feature>
<dbReference type="AlphaFoldDB" id="A0A8S1MC19"/>
<protein>
    <recommendedName>
        <fullName evidence="2">Potassium channel domain-containing protein</fullName>
    </recommendedName>
</protein>
<accession>A0A8S1MC19</accession>
<keyword evidence="4" id="KW-1185">Reference proteome</keyword>
<evidence type="ECO:0000259" key="2">
    <source>
        <dbReference type="Pfam" id="PF07885"/>
    </source>
</evidence>